<dbReference type="PANTHER" id="PTHR22923:SF116">
    <property type="entry name" value="C1Q DOMAIN-CONTAINING PROTEIN"/>
    <property type="match status" value="1"/>
</dbReference>
<dbReference type="EMBL" id="JACVVK020000019">
    <property type="protein sequence ID" value="KAK7503678.1"/>
    <property type="molecule type" value="Genomic_DNA"/>
</dbReference>
<evidence type="ECO:0000259" key="4">
    <source>
        <dbReference type="PROSITE" id="PS50871"/>
    </source>
</evidence>
<dbReference type="GO" id="GO:0005576">
    <property type="term" value="C:extracellular region"/>
    <property type="evidence" value="ECO:0007669"/>
    <property type="project" value="UniProtKB-SubCell"/>
</dbReference>
<organism evidence="5 6">
    <name type="scientific">Batillaria attramentaria</name>
    <dbReference type="NCBI Taxonomy" id="370345"/>
    <lineage>
        <taxon>Eukaryota</taxon>
        <taxon>Metazoa</taxon>
        <taxon>Spiralia</taxon>
        <taxon>Lophotrochozoa</taxon>
        <taxon>Mollusca</taxon>
        <taxon>Gastropoda</taxon>
        <taxon>Caenogastropoda</taxon>
        <taxon>Sorbeoconcha</taxon>
        <taxon>Cerithioidea</taxon>
        <taxon>Batillariidae</taxon>
        <taxon>Batillaria</taxon>
    </lineage>
</organism>
<dbReference type="SUPFAM" id="SSF57184">
    <property type="entry name" value="Growth factor receptor domain"/>
    <property type="match status" value="1"/>
</dbReference>
<keyword evidence="2" id="KW-0964">Secreted</keyword>
<dbReference type="InterPro" id="IPR009030">
    <property type="entry name" value="Growth_fac_rcpt_cys_sf"/>
</dbReference>
<accession>A0ABD0LWB7</accession>
<protein>
    <recommendedName>
        <fullName evidence="4">C1q domain-containing protein</fullName>
    </recommendedName>
</protein>
<dbReference type="Proteomes" id="UP001519460">
    <property type="component" value="Unassembled WGS sequence"/>
</dbReference>
<evidence type="ECO:0000313" key="6">
    <source>
        <dbReference type="Proteomes" id="UP001519460"/>
    </source>
</evidence>
<comment type="subcellular location">
    <subcellularLocation>
        <location evidence="1">Secreted</location>
    </subcellularLocation>
</comment>
<dbReference type="InterPro" id="IPR008983">
    <property type="entry name" value="Tumour_necrosis_fac-like_dom"/>
</dbReference>
<dbReference type="InterPro" id="IPR050822">
    <property type="entry name" value="Cerebellin_Synaptic_Org"/>
</dbReference>
<reference evidence="5 6" key="1">
    <citation type="journal article" date="2023" name="Sci. Data">
        <title>Genome assembly of the Korean intertidal mud-creeper Batillaria attramentaria.</title>
        <authorList>
            <person name="Patra A.K."/>
            <person name="Ho P.T."/>
            <person name="Jun S."/>
            <person name="Lee S.J."/>
            <person name="Kim Y."/>
            <person name="Won Y.J."/>
        </authorList>
    </citation>
    <scope>NUCLEOTIDE SEQUENCE [LARGE SCALE GENOMIC DNA]</scope>
    <source>
        <strain evidence="5">Wonlab-2016</strain>
    </source>
</reference>
<dbReference type="SUPFAM" id="SSF49842">
    <property type="entry name" value="TNF-like"/>
    <property type="match status" value="1"/>
</dbReference>
<evidence type="ECO:0000256" key="1">
    <source>
        <dbReference type="ARBA" id="ARBA00004613"/>
    </source>
</evidence>
<evidence type="ECO:0000256" key="2">
    <source>
        <dbReference type="ARBA" id="ARBA00022525"/>
    </source>
</evidence>
<evidence type="ECO:0000256" key="3">
    <source>
        <dbReference type="ARBA" id="ARBA00022729"/>
    </source>
</evidence>
<dbReference type="Pfam" id="PF01683">
    <property type="entry name" value="EB"/>
    <property type="match status" value="1"/>
</dbReference>
<dbReference type="AlphaFoldDB" id="A0ABD0LWB7"/>
<dbReference type="Gene3D" id="2.60.120.40">
    <property type="match status" value="1"/>
</dbReference>
<sequence length="508" mass="55350">MKDDKPQNTGPPHPLVEPYFMRKSRYLLSSVCLMKMAHLTKVLVHGGDPKRTWVLESKQACVPFLMKAGDQRRVQRVGDTCQDSCLSLEHGACISSVCACLDGYYDPGDGTCQNRILAGYTCFGTSQTECVSNAQCTAGQCACYPGYINDRGLNPTDFTTATTAAAMTSTTLAAAPTSSDLDIFPSSYLPGVSRNVQLTCRLPVQVDAARVLMLQLSKVESGARTPVASLLTGGSPVAEVQKLNVSVSGHYDNLHPSSSWLRADILDPKEDAEGDYLCIVETVDSHGLLHRYLDTATLTSLNGLNALRNAQTDVTRADNEALAKLSQIDSIYNSIHNGIPVVNKGLSDVAQKEKSMRAELDRLRDITPEVKVSFYAYLSAGGTRPYASVANNNNIVFDRYQQHTDNSYSTSNGIFTCPQNGTYFFRTGVMNSGSTHSYATILADDVEVASVYMYDDYSTKQATASAVVKLVEGERVRVVVRTGSTDRIYGSNSNIPNRVTYFMGLLLW</sequence>
<comment type="caution">
    <text evidence="5">The sequence shown here is derived from an EMBL/GenBank/DDBJ whole genome shotgun (WGS) entry which is preliminary data.</text>
</comment>
<dbReference type="PANTHER" id="PTHR22923">
    <property type="entry name" value="CEREBELLIN-RELATED"/>
    <property type="match status" value="1"/>
</dbReference>
<keyword evidence="3" id="KW-0732">Signal</keyword>
<keyword evidence="6" id="KW-1185">Reference proteome</keyword>
<dbReference type="Pfam" id="PF00386">
    <property type="entry name" value="C1q"/>
    <property type="match status" value="1"/>
</dbReference>
<dbReference type="PROSITE" id="PS50871">
    <property type="entry name" value="C1Q"/>
    <property type="match status" value="1"/>
</dbReference>
<dbReference type="InterPro" id="IPR006149">
    <property type="entry name" value="EB_dom"/>
</dbReference>
<feature type="domain" description="C1q" evidence="4">
    <location>
        <begin position="367"/>
        <end position="508"/>
    </location>
</feature>
<proteinExistence type="predicted"/>
<name>A0ABD0LWB7_9CAEN</name>
<dbReference type="InterPro" id="IPR001073">
    <property type="entry name" value="C1q_dom"/>
</dbReference>
<gene>
    <name evidence="5" type="ORF">BaRGS_00005217</name>
</gene>
<evidence type="ECO:0000313" key="5">
    <source>
        <dbReference type="EMBL" id="KAK7503678.1"/>
    </source>
</evidence>